<organism evidence="2 3">
    <name type="scientific">Pelistega suis</name>
    <dbReference type="NCBI Taxonomy" id="1631957"/>
    <lineage>
        <taxon>Bacteria</taxon>
        <taxon>Pseudomonadati</taxon>
        <taxon>Pseudomonadota</taxon>
        <taxon>Betaproteobacteria</taxon>
        <taxon>Burkholderiales</taxon>
        <taxon>Alcaligenaceae</taxon>
        <taxon>Pelistega</taxon>
    </lineage>
</organism>
<dbReference type="SUPFAM" id="SSF53218">
    <property type="entry name" value="Molybdenum cofactor biosynthesis proteins"/>
    <property type="match status" value="1"/>
</dbReference>
<dbReference type="AlphaFoldDB" id="A0A849P6B5"/>
<dbReference type="RefSeq" id="WP_171680833.1">
    <property type="nucleotide sequence ID" value="NZ_JABGBN010000006.1"/>
</dbReference>
<evidence type="ECO:0000313" key="3">
    <source>
        <dbReference type="Proteomes" id="UP000537862"/>
    </source>
</evidence>
<dbReference type="InterPro" id="IPR001453">
    <property type="entry name" value="MoaB/Mog_dom"/>
</dbReference>
<feature type="domain" description="MoaB/Mog" evidence="1">
    <location>
        <begin position="8"/>
        <end position="181"/>
    </location>
</feature>
<gene>
    <name evidence="2" type="ORF">HKX39_08190</name>
</gene>
<dbReference type="Gene3D" id="3.40.980.10">
    <property type="entry name" value="MoaB/Mog-like domain"/>
    <property type="match status" value="1"/>
</dbReference>
<dbReference type="PANTHER" id="PTHR13939:SF0">
    <property type="entry name" value="NMN AMIDOHYDROLASE-LIKE PROTEIN YFAY"/>
    <property type="match status" value="1"/>
</dbReference>
<reference evidence="2 3" key="1">
    <citation type="submission" date="2020-05" db="EMBL/GenBank/DDBJ databases">
        <authorList>
            <person name="Niu N."/>
        </authorList>
    </citation>
    <scope>NUCLEOTIDE SEQUENCE [LARGE SCALE GENOMIC DNA]</scope>
    <source>
        <strain evidence="2 3">3340-03</strain>
    </source>
</reference>
<comment type="caution">
    <text evidence="2">The sequence shown here is derived from an EMBL/GenBank/DDBJ whole genome shotgun (WGS) entry which is preliminary data.</text>
</comment>
<dbReference type="PANTHER" id="PTHR13939">
    <property type="entry name" value="NICOTINAMIDE-NUCLEOTIDE AMIDOHYDROLASE PNCC"/>
    <property type="match status" value="1"/>
</dbReference>
<dbReference type="Proteomes" id="UP000537862">
    <property type="component" value="Unassembled WGS sequence"/>
</dbReference>
<dbReference type="InterPro" id="IPR050101">
    <property type="entry name" value="CinA"/>
</dbReference>
<dbReference type="CDD" id="cd00885">
    <property type="entry name" value="cinA"/>
    <property type="match status" value="1"/>
</dbReference>
<dbReference type="Pfam" id="PF00994">
    <property type="entry name" value="MoCF_biosynth"/>
    <property type="match status" value="1"/>
</dbReference>
<evidence type="ECO:0000259" key="1">
    <source>
        <dbReference type="SMART" id="SM00852"/>
    </source>
</evidence>
<keyword evidence="3" id="KW-1185">Reference proteome</keyword>
<proteinExistence type="predicted"/>
<dbReference type="EMBL" id="JABGBN010000006">
    <property type="protein sequence ID" value="NOL52141.1"/>
    <property type="molecule type" value="Genomic_DNA"/>
</dbReference>
<dbReference type="SMART" id="SM00852">
    <property type="entry name" value="MoCF_biosynth"/>
    <property type="match status" value="1"/>
</dbReference>
<accession>A0A849P6B5</accession>
<sequence>MSAQRKFGLIIVGDEILSGRRQDAHFKKVIELLGKRGLQLSWARFVGDDFEALVEEYKRSFARGDIVFSSGGIGSTPDDKTRDAVAAALGLPLELHPEAAALITKRTMEMAEKGVFNVDMGSPENQRRLAMGLFPVGAEIVPNSYNQIPGFFIQDHTFVPGFPEMAWPMIEWTLDNRYAHLHASSIEVAKSVIVYSLPESRITPALEFIENEWKTIKTFSLPTVARNGNKPYIDLGVKGPEGAELQEAFDYLRGAVLRVGGHFMDKPEGDV</sequence>
<name>A0A849P6B5_9BURK</name>
<evidence type="ECO:0000313" key="2">
    <source>
        <dbReference type="EMBL" id="NOL52141.1"/>
    </source>
</evidence>
<protein>
    <submittedName>
        <fullName evidence="2">Competence/damage-inducible protein A</fullName>
    </submittedName>
</protein>
<dbReference type="InterPro" id="IPR036425">
    <property type="entry name" value="MoaB/Mog-like_dom_sf"/>
</dbReference>